<evidence type="ECO:0000256" key="1">
    <source>
        <dbReference type="SAM" id="Phobius"/>
    </source>
</evidence>
<protein>
    <submittedName>
        <fullName evidence="2">Uncharacterized protein</fullName>
    </submittedName>
</protein>
<keyword evidence="1" id="KW-0472">Membrane</keyword>
<sequence>MSHRRVQAKRRRSSQRRDAKRQWIAYTIVLVIVVSAIIAIALSMQ</sequence>
<evidence type="ECO:0000313" key="3">
    <source>
        <dbReference type="Proteomes" id="UP001208689"/>
    </source>
</evidence>
<keyword evidence="1" id="KW-0812">Transmembrane</keyword>
<feature type="transmembrane region" description="Helical" evidence="1">
    <location>
        <begin position="21"/>
        <end position="42"/>
    </location>
</feature>
<evidence type="ECO:0000313" key="2">
    <source>
        <dbReference type="EMBL" id="UYP48731.1"/>
    </source>
</evidence>
<gene>
    <name evidence="2" type="ORF">NEF87_005016</name>
</gene>
<name>A0ABY6HYW9_9ARCH</name>
<reference evidence="2" key="1">
    <citation type="submission" date="2022-09" db="EMBL/GenBank/DDBJ databases">
        <title>Actin cytoskeleton and complex cell architecture in an #Asgard archaeon.</title>
        <authorList>
            <person name="Ponce Toledo R.I."/>
            <person name="Schleper C."/>
            <person name="Rodrigues Oliveira T."/>
            <person name="Wollweber F."/>
            <person name="Xu J."/>
            <person name="Rittmann S."/>
            <person name="Klingl A."/>
            <person name="Pilhofer M."/>
        </authorList>
    </citation>
    <scope>NUCLEOTIDE SEQUENCE</scope>
    <source>
        <strain evidence="2">B-35</strain>
    </source>
</reference>
<dbReference type="EMBL" id="CP104013">
    <property type="protein sequence ID" value="UYP48731.1"/>
    <property type="molecule type" value="Genomic_DNA"/>
</dbReference>
<accession>A0ABY6HYW9</accession>
<keyword evidence="1" id="KW-1133">Transmembrane helix</keyword>
<dbReference type="Proteomes" id="UP001208689">
    <property type="component" value="Chromosome"/>
</dbReference>
<proteinExistence type="predicted"/>
<keyword evidence="3" id="KW-1185">Reference proteome</keyword>
<organism evidence="2 3">
    <name type="scientific">Candidatus Lokiarchaeum ossiferum</name>
    <dbReference type="NCBI Taxonomy" id="2951803"/>
    <lineage>
        <taxon>Archaea</taxon>
        <taxon>Promethearchaeati</taxon>
        <taxon>Promethearchaeota</taxon>
        <taxon>Promethearchaeia</taxon>
        <taxon>Promethearchaeales</taxon>
        <taxon>Promethearchaeaceae</taxon>
        <taxon>Candidatus Lokiarchaeum</taxon>
    </lineage>
</organism>